<gene>
    <name evidence="2" type="ORF">VCR5J5_1260002</name>
</gene>
<dbReference type="AlphaFoldDB" id="A0A1J0AK34"/>
<reference evidence="1" key="3">
    <citation type="submission" date="2016-08" db="EMBL/GenBank/DDBJ databases">
        <title>V. crassostreae, an oyster benign colonizer that turned into a pathogen after being invaded by a plasmid.</title>
        <authorList>
            <person name="Bruto M."/>
            <person name="James A."/>
            <person name="Petton B."/>
            <person name="Labreuche Y."/>
            <person name="Chenivesse S."/>
            <person name="Alunno-Bruscia M."/>
            <person name="Polz M.F."/>
            <person name="Le Roux F."/>
        </authorList>
    </citation>
    <scope>NUCLEOTIDE SEQUENCE</scope>
    <source>
        <strain evidence="1">J5-20</strain>
        <plasmid evidence="1">pGV1512</plasmid>
    </source>
</reference>
<geneLocation type="plasmid" evidence="1">
    <name>pGV1512</name>
</geneLocation>
<dbReference type="EMBL" id="CCJV01000031">
    <property type="protein sequence ID" value="CDS97449.1"/>
    <property type="molecule type" value="Genomic_DNA"/>
</dbReference>
<protein>
    <submittedName>
        <fullName evidence="1">Uncharacterized protein</fullName>
    </submittedName>
</protein>
<name>A0A1J0AK34_9VIBR</name>
<evidence type="ECO:0000313" key="2">
    <source>
        <dbReference type="EMBL" id="CDS97449.1"/>
    </source>
</evidence>
<reference evidence="2" key="2">
    <citation type="submission" date="2014-06" db="EMBL/GenBank/DDBJ databases">
        <authorList>
            <person name="Le Roux F."/>
        </authorList>
    </citation>
    <scope>NUCLEOTIDE SEQUENCE</scope>
    <source>
        <strain evidence="2">J5-5</strain>
    </source>
</reference>
<reference evidence="3" key="1">
    <citation type="submission" date="2014-06" db="EMBL/GenBank/DDBJ databases">
        <authorList>
            <person name="Le Roux Frederique"/>
        </authorList>
    </citation>
    <scope>NUCLEOTIDE SEQUENCE [LARGE SCALE GENOMIC DNA]</scope>
    <source>
        <strain evidence="3">J5-5</strain>
    </source>
</reference>
<sequence length="84" mass="9263">MEVNPGAIVNIVFLEGFPLDPLLADEYETRINEQREQVSNSNQLLDVITNVPSLPQTTQTAPINPLAQKITQQGLSDVGFGREE</sequence>
<evidence type="ECO:0000313" key="1">
    <source>
        <dbReference type="EMBL" id="APB62105.1"/>
    </source>
</evidence>
<accession>A0A1J0AK34</accession>
<dbReference type="Proteomes" id="UP000049495">
    <property type="component" value="Unassembled WGS sequence"/>
</dbReference>
<keyword evidence="1" id="KW-0614">Plasmid</keyword>
<organism evidence="1">
    <name type="scientific">Vibrio crassostreae</name>
    <dbReference type="NCBI Taxonomy" id="246167"/>
    <lineage>
        <taxon>Bacteria</taxon>
        <taxon>Pseudomonadati</taxon>
        <taxon>Pseudomonadota</taxon>
        <taxon>Gammaproteobacteria</taxon>
        <taxon>Vibrionales</taxon>
        <taxon>Vibrionaceae</taxon>
        <taxon>Vibrio</taxon>
    </lineage>
</organism>
<evidence type="ECO:0000313" key="3">
    <source>
        <dbReference type="Proteomes" id="UP000049495"/>
    </source>
</evidence>
<proteinExistence type="predicted"/>
<dbReference type="EMBL" id="KX765275">
    <property type="protein sequence ID" value="APB62105.1"/>
    <property type="molecule type" value="Genomic_DNA"/>
</dbReference>